<evidence type="ECO:0000256" key="1">
    <source>
        <dbReference type="ARBA" id="ARBA00022448"/>
    </source>
</evidence>
<dbReference type="EMBL" id="JAGGLT010000009">
    <property type="protein sequence ID" value="MBP2071556.1"/>
    <property type="molecule type" value="Genomic_DNA"/>
</dbReference>
<dbReference type="PANTHER" id="PTHR34581">
    <property type="entry name" value="PTS SYSTEM N,N'-DIACETYLCHITOBIOSE-SPECIFIC EIIB COMPONENT"/>
    <property type="match status" value="1"/>
</dbReference>
<dbReference type="Proteomes" id="UP001166402">
    <property type="component" value="Unassembled WGS sequence"/>
</dbReference>
<accession>A0ABS4ND05</accession>
<keyword evidence="1" id="KW-0813">Transport</keyword>
<keyword evidence="3" id="KW-0762">Sugar transport</keyword>
<evidence type="ECO:0000256" key="6">
    <source>
        <dbReference type="ARBA" id="ARBA00022777"/>
    </source>
</evidence>
<gene>
    <name evidence="9" type="ORF">J2Z80_001076</name>
</gene>
<dbReference type="InterPro" id="IPR013012">
    <property type="entry name" value="PTS_EIIB_3"/>
</dbReference>
<dbReference type="Gene3D" id="3.40.50.2300">
    <property type="match status" value="1"/>
</dbReference>
<evidence type="ECO:0000256" key="5">
    <source>
        <dbReference type="ARBA" id="ARBA00022683"/>
    </source>
</evidence>
<dbReference type="Pfam" id="PF02302">
    <property type="entry name" value="PTS_IIB"/>
    <property type="match status" value="1"/>
</dbReference>
<evidence type="ECO:0000256" key="7">
    <source>
        <dbReference type="PROSITE-ProRule" id="PRU00423"/>
    </source>
</evidence>
<dbReference type="PANTHER" id="PTHR34581:SF2">
    <property type="entry name" value="PTS SYSTEM N,N'-DIACETYLCHITOBIOSE-SPECIFIC EIIB COMPONENT"/>
    <property type="match status" value="1"/>
</dbReference>
<keyword evidence="4" id="KW-0808">Transferase</keyword>
<dbReference type="SUPFAM" id="SSF52794">
    <property type="entry name" value="PTS system IIB component-like"/>
    <property type="match status" value="1"/>
</dbReference>
<feature type="modified residue" description="Phosphocysteine; by EIIA" evidence="7">
    <location>
        <position position="7"/>
    </location>
</feature>
<feature type="domain" description="PTS EIIB type-3" evidence="8">
    <location>
        <begin position="1"/>
        <end position="105"/>
    </location>
</feature>
<dbReference type="CDD" id="cd05564">
    <property type="entry name" value="PTS_IIB_chitobiose_lichenan"/>
    <property type="match status" value="1"/>
</dbReference>
<dbReference type="InterPro" id="IPR003501">
    <property type="entry name" value="PTS_EIIB_2/3"/>
</dbReference>
<keyword evidence="2" id="KW-0597">Phosphoprotein</keyword>
<keyword evidence="6" id="KW-0418">Kinase</keyword>
<reference evidence="9" key="1">
    <citation type="submission" date="2021-03" db="EMBL/GenBank/DDBJ databases">
        <title>Genomic Encyclopedia of Type Strains, Phase IV (KMG-IV): sequencing the most valuable type-strain genomes for metagenomic binning, comparative biology and taxonomic classification.</title>
        <authorList>
            <person name="Goeker M."/>
        </authorList>
    </citation>
    <scope>NUCLEOTIDE SEQUENCE</scope>
    <source>
        <strain evidence="9">DSM 101588</strain>
    </source>
</reference>
<evidence type="ECO:0000256" key="3">
    <source>
        <dbReference type="ARBA" id="ARBA00022597"/>
    </source>
</evidence>
<evidence type="ECO:0000259" key="8">
    <source>
        <dbReference type="PROSITE" id="PS51100"/>
    </source>
</evidence>
<evidence type="ECO:0000313" key="10">
    <source>
        <dbReference type="Proteomes" id="UP001166402"/>
    </source>
</evidence>
<keyword evidence="5" id="KW-0598">Phosphotransferase system</keyword>
<proteinExistence type="predicted"/>
<protein>
    <submittedName>
        <fullName evidence="9">PTS system cellobiose-specific IIB component</fullName>
    </submittedName>
</protein>
<evidence type="ECO:0000256" key="4">
    <source>
        <dbReference type="ARBA" id="ARBA00022679"/>
    </source>
</evidence>
<evidence type="ECO:0000256" key="2">
    <source>
        <dbReference type="ARBA" id="ARBA00022553"/>
    </source>
</evidence>
<comment type="caution">
    <text evidence="9">The sequence shown here is derived from an EMBL/GenBank/DDBJ whole genome shotgun (WGS) entry which is preliminary data.</text>
</comment>
<organism evidence="9 10">
    <name type="scientific">Thermoanaerobacterium butyriciformans</name>
    <dbReference type="NCBI Taxonomy" id="1702242"/>
    <lineage>
        <taxon>Bacteria</taxon>
        <taxon>Bacillati</taxon>
        <taxon>Bacillota</taxon>
        <taxon>Clostridia</taxon>
        <taxon>Thermoanaerobacterales</taxon>
        <taxon>Thermoanaerobacteraceae</taxon>
        <taxon>Thermoanaerobacterium</taxon>
    </lineage>
</organism>
<dbReference type="InterPro" id="IPR051819">
    <property type="entry name" value="PTS_sugar-specific_EIIB"/>
</dbReference>
<dbReference type="PROSITE" id="PS51100">
    <property type="entry name" value="PTS_EIIB_TYPE_3"/>
    <property type="match status" value="1"/>
</dbReference>
<dbReference type="InterPro" id="IPR036095">
    <property type="entry name" value="PTS_EIIB-like_sf"/>
</dbReference>
<evidence type="ECO:0000313" key="9">
    <source>
        <dbReference type="EMBL" id="MBP2071556.1"/>
    </source>
</evidence>
<name>A0ABS4ND05_9THEO</name>
<keyword evidence="10" id="KW-1185">Reference proteome</keyword>
<dbReference type="RefSeq" id="WP_209453448.1">
    <property type="nucleotide sequence ID" value="NZ_JAGGLT010000009.1"/>
</dbReference>
<sequence length="105" mass="11743">MKILLMCGAGMSTSLLVKKMEKQAKDMGYNDISIDAVPIDELENYVDLYDVFLLGPQVRYMEKKAKDIIESKGKKCTTIPPQVYGRVDGKKTLEIALDLAKKGEI</sequence>